<organism evidence="2 3">
    <name type="scientific">Streptomyces zagrosensis</name>
    <dbReference type="NCBI Taxonomy" id="1042984"/>
    <lineage>
        <taxon>Bacteria</taxon>
        <taxon>Bacillati</taxon>
        <taxon>Actinomycetota</taxon>
        <taxon>Actinomycetes</taxon>
        <taxon>Kitasatosporales</taxon>
        <taxon>Streptomycetaceae</taxon>
        <taxon>Streptomyces</taxon>
    </lineage>
</organism>
<dbReference type="AlphaFoldDB" id="A0A7W9Q7W4"/>
<sequence length="88" mass="9766">MHSDIHALSHGYRATQLQTEADVWRLAHGRAQATRHGHRRTPRSLVRDRFGWALVGIGLRIVSRPLSSSGPLYRPRGPGGTTPRPSIP</sequence>
<accession>A0A7W9Q7W4</accession>
<name>A0A7W9Q7W4_9ACTN</name>
<comment type="caution">
    <text evidence="2">The sequence shown here is derived from an EMBL/GenBank/DDBJ whole genome shotgun (WGS) entry which is preliminary data.</text>
</comment>
<reference evidence="2 3" key="1">
    <citation type="submission" date="2020-08" db="EMBL/GenBank/DDBJ databases">
        <title>Genomic Encyclopedia of Type Strains, Phase III (KMG-III): the genomes of soil and plant-associated and newly described type strains.</title>
        <authorList>
            <person name="Whitman W."/>
        </authorList>
    </citation>
    <scope>NUCLEOTIDE SEQUENCE [LARGE SCALE GENOMIC DNA]</scope>
    <source>
        <strain evidence="2 3">CECT 8305</strain>
    </source>
</reference>
<proteinExistence type="predicted"/>
<gene>
    <name evidence="2" type="ORF">FHS42_002290</name>
</gene>
<evidence type="ECO:0000313" key="2">
    <source>
        <dbReference type="EMBL" id="MBB5935240.1"/>
    </source>
</evidence>
<feature type="compositionally biased region" description="Low complexity" evidence="1">
    <location>
        <begin position="67"/>
        <end position="88"/>
    </location>
</feature>
<evidence type="ECO:0000256" key="1">
    <source>
        <dbReference type="SAM" id="MobiDB-lite"/>
    </source>
</evidence>
<protein>
    <submittedName>
        <fullName evidence="2">Uncharacterized protein</fullName>
    </submittedName>
</protein>
<dbReference type="EMBL" id="JACHJL010000004">
    <property type="protein sequence ID" value="MBB5935240.1"/>
    <property type="molecule type" value="Genomic_DNA"/>
</dbReference>
<evidence type="ECO:0000313" key="3">
    <source>
        <dbReference type="Proteomes" id="UP000588098"/>
    </source>
</evidence>
<dbReference type="Proteomes" id="UP000588098">
    <property type="component" value="Unassembled WGS sequence"/>
</dbReference>
<feature type="region of interest" description="Disordered" evidence="1">
    <location>
        <begin position="65"/>
        <end position="88"/>
    </location>
</feature>
<keyword evidence="3" id="KW-1185">Reference proteome</keyword>